<dbReference type="CDD" id="cd08519">
    <property type="entry name" value="PBP2_NikA_DppA_OppA_like_20"/>
    <property type="match status" value="1"/>
</dbReference>
<evidence type="ECO:0000313" key="6">
    <source>
        <dbReference type="EMBL" id="RZM82674.1"/>
    </source>
</evidence>
<dbReference type="GO" id="GO:0043190">
    <property type="term" value="C:ATP-binding cassette (ABC) transporter complex"/>
    <property type="evidence" value="ECO:0007669"/>
    <property type="project" value="InterPro"/>
</dbReference>
<keyword evidence="3" id="KW-0813">Transport</keyword>
<dbReference type="PIRSF" id="PIRSF002741">
    <property type="entry name" value="MppA"/>
    <property type="match status" value="1"/>
</dbReference>
<dbReference type="InterPro" id="IPR039424">
    <property type="entry name" value="SBP_5"/>
</dbReference>
<comment type="caution">
    <text evidence="6">The sequence shown here is derived from an EMBL/GenBank/DDBJ whole genome shotgun (WGS) entry which is preliminary data.</text>
</comment>
<evidence type="ECO:0000259" key="5">
    <source>
        <dbReference type="Pfam" id="PF00496"/>
    </source>
</evidence>
<protein>
    <submittedName>
        <fullName evidence="6">Peptide ABC transporter substrate-binding protein</fullName>
    </submittedName>
</protein>
<dbReference type="Gene3D" id="3.40.190.10">
    <property type="entry name" value="Periplasmic binding protein-like II"/>
    <property type="match status" value="1"/>
</dbReference>
<proteinExistence type="inferred from homology"/>
<evidence type="ECO:0000256" key="3">
    <source>
        <dbReference type="ARBA" id="ARBA00022448"/>
    </source>
</evidence>
<dbReference type="Pfam" id="PF00496">
    <property type="entry name" value="SBP_bac_5"/>
    <property type="match status" value="1"/>
</dbReference>
<evidence type="ECO:0000256" key="1">
    <source>
        <dbReference type="ARBA" id="ARBA00004196"/>
    </source>
</evidence>
<dbReference type="InterPro" id="IPR030678">
    <property type="entry name" value="Peptide/Ni-bd"/>
</dbReference>
<evidence type="ECO:0000313" key="7">
    <source>
        <dbReference type="Proteomes" id="UP000292459"/>
    </source>
</evidence>
<dbReference type="InterPro" id="IPR000914">
    <property type="entry name" value="SBP_5_dom"/>
</dbReference>
<reference evidence="6 7" key="1">
    <citation type="submission" date="2018-11" db="EMBL/GenBank/DDBJ databases">
        <title>Whole genome sequencing of an environmental sample.</title>
        <authorList>
            <person name="Sarangi A.N."/>
            <person name="Singh D."/>
            <person name="Tripathy S."/>
        </authorList>
    </citation>
    <scope>NUCLEOTIDE SEQUENCE [LARGE SCALE GENOMIC DNA]</scope>
    <source>
        <strain evidence="6 7">Lakshadweep</strain>
    </source>
</reference>
<accession>A0A4Q7EFQ6</accession>
<dbReference type="GO" id="GO:1904680">
    <property type="term" value="F:peptide transmembrane transporter activity"/>
    <property type="evidence" value="ECO:0007669"/>
    <property type="project" value="TreeGrafter"/>
</dbReference>
<dbReference type="Gene3D" id="3.10.105.10">
    <property type="entry name" value="Dipeptide-binding Protein, Domain 3"/>
    <property type="match status" value="1"/>
</dbReference>
<dbReference type="GO" id="GO:0015833">
    <property type="term" value="P:peptide transport"/>
    <property type="evidence" value="ECO:0007669"/>
    <property type="project" value="TreeGrafter"/>
</dbReference>
<keyword evidence="7" id="KW-1185">Reference proteome</keyword>
<sequence length="562" mass="62060">MVSLIQSRWRQLGRAWSRRQWRSLGRFSLLLSVCFAFVVACTSSPTTETETPAESADGAGSDRISIGTTLTVRTLDPADSYEIFPGILLHNLGDQLYAYEPGSTELIPQLAAEMPTISEDGLTYVIPLREDVVFHDGTPFDAEAMVFSLERFMQNGGRPAFLLADRIASVEATGDYEITITLNSPFAAFTALLTFWGVTPVPSESYEIAEGSFIPDSFIGTGPYKLAAFNSDSIKLDVNEDYWGEKPANGGIDIQIFSSPANLYNTFKTGGIDVAYQTLDPEQIADLERTADEGNWQVIEAGTTVVNYMSLNQKIAPLDDVRVRQAIAAMIDRNLVNERVFQGQAEPLYSLIPTSFDVYEPVLQEAYGDGDFELAEQLLREAGFSEENPFNFEIWYPSASTTRSVVANTLKESFETGLPGLVTVTVQTAESATLWGNVDKGVYPSVLANWYPDYYDVDTFVQPFLSCEKGSAATLCEEGASQGNGSFYYSERANELVSAQQSEQDPEARKAIIKDIQALLQADVPYIPLWQNKDYVFAHDGIEGVAIQPTQQFLMWQISRGS</sequence>
<dbReference type="Gene3D" id="3.90.76.10">
    <property type="entry name" value="Dipeptide-binding Protein, Domain 1"/>
    <property type="match status" value="1"/>
</dbReference>
<dbReference type="PANTHER" id="PTHR30290">
    <property type="entry name" value="PERIPLASMIC BINDING COMPONENT OF ABC TRANSPORTER"/>
    <property type="match status" value="1"/>
</dbReference>
<dbReference type="GO" id="GO:0042597">
    <property type="term" value="C:periplasmic space"/>
    <property type="evidence" value="ECO:0007669"/>
    <property type="project" value="UniProtKB-ARBA"/>
</dbReference>
<evidence type="ECO:0000256" key="4">
    <source>
        <dbReference type="ARBA" id="ARBA00022729"/>
    </source>
</evidence>
<dbReference type="GO" id="GO:0030313">
    <property type="term" value="C:cell envelope"/>
    <property type="evidence" value="ECO:0007669"/>
    <property type="project" value="UniProtKB-SubCell"/>
</dbReference>
<organism evidence="6 7">
    <name type="scientific">Leptolyngbya iicbica LK</name>
    <dbReference type="NCBI Taxonomy" id="2294035"/>
    <lineage>
        <taxon>Bacteria</taxon>
        <taxon>Bacillati</taxon>
        <taxon>Cyanobacteriota</taxon>
        <taxon>Cyanophyceae</taxon>
        <taxon>Leptolyngbyales</taxon>
        <taxon>Leptolyngbyaceae</taxon>
        <taxon>Leptolyngbya group</taxon>
        <taxon>Leptolyngbya</taxon>
        <taxon>Leptolyngbya iicbica</taxon>
    </lineage>
</organism>
<name>A0A4Q7EFQ6_9CYAN</name>
<evidence type="ECO:0000256" key="2">
    <source>
        <dbReference type="ARBA" id="ARBA00005695"/>
    </source>
</evidence>
<dbReference type="AlphaFoldDB" id="A0A4Q7EFQ6"/>
<dbReference type="OrthoDB" id="9796817at2"/>
<dbReference type="RefSeq" id="WP_044151077.1">
    <property type="nucleotide sequence ID" value="NZ_QVFV01000001.1"/>
</dbReference>
<comment type="similarity">
    <text evidence="2">Belongs to the bacterial solute-binding protein 5 family.</text>
</comment>
<feature type="domain" description="Solute-binding protein family 5" evidence="5">
    <location>
        <begin position="105"/>
        <end position="470"/>
    </location>
</feature>
<dbReference type="PANTHER" id="PTHR30290:SF10">
    <property type="entry name" value="PERIPLASMIC OLIGOPEPTIDE-BINDING PROTEIN-RELATED"/>
    <property type="match status" value="1"/>
</dbReference>
<dbReference type="EMBL" id="QVFV01000001">
    <property type="protein sequence ID" value="RZM82674.1"/>
    <property type="molecule type" value="Genomic_DNA"/>
</dbReference>
<comment type="subcellular location">
    <subcellularLocation>
        <location evidence="1">Cell envelope</location>
    </subcellularLocation>
</comment>
<dbReference type="Proteomes" id="UP000292459">
    <property type="component" value="Unassembled WGS sequence"/>
</dbReference>
<gene>
    <name evidence="6" type="ORF">DYY88_05475</name>
</gene>
<keyword evidence="4" id="KW-0732">Signal</keyword>
<dbReference type="SUPFAM" id="SSF53850">
    <property type="entry name" value="Periplasmic binding protein-like II"/>
    <property type="match status" value="1"/>
</dbReference>